<proteinExistence type="predicted"/>
<dbReference type="Gene3D" id="6.10.250.3370">
    <property type="match status" value="1"/>
</dbReference>
<evidence type="ECO:0000259" key="2">
    <source>
        <dbReference type="Pfam" id="PF04183"/>
    </source>
</evidence>
<dbReference type="PANTHER" id="PTHR34384:SF6">
    <property type="entry name" value="STAPHYLOFERRIN B SYNTHASE"/>
    <property type="match status" value="1"/>
</dbReference>
<dbReference type="InterPro" id="IPR022770">
    <property type="entry name" value="IucA/IucC-like_C"/>
</dbReference>
<dbReference type="InterPro" id="IPR007310">
    <property type="entry name" value="Aerobactin_biosyn_IucA/IucC_N"/>
</dbReference>
<name>A0ABQ3FJJ7_9GAMM</name>
<dbReference type="Gene3D" id="3.30.310.280">
    <property type="match status" value="1"/>
</dbReference>
<dbReference type="Pfam" id="PF06276">
    <property type="entry name" value="FhuF"/>
    <property type="match status" value="1"/>
</dbReference>
<feature type="domain" description="Aerobactin siderophore biosynthesis IucA/IucC-like C-terminal" evidence="3">
    <location>
        <begin position="439"/>
        <end position="595"/>
    </location>
</feature>
<dbReference type="InterPro" id="IPR037455">
    <property type="entry name" value="LucA/IucC-like"/>
</dbReference>
<dbReference type="PANTHER" id="PTHR34384">
    <property type="entry name" value="L-2,3-DIAMINOPROPANOATE--CITRATE LIGASE"/>
    <property type="match status" value="1"/>
</dbReference>
<dbReference type="Pfam" id="PF04183">
    <property type="entry name" value="IucA_IucC"/>
    <property type="match status" value="1"/>
</dbReference>
<evidence type="ECO:0000256" key="1">
    <source>
        <dbReference type="ARBA" id="ARBA00004924"/>
    </source>
</evidence>
<evidence type="ECO:0000313" key="4">
    <source>
        <dbReference type="EMBL" id="GHC26742.1"/>
    </source>
</evidence>
<dbReference type="EMBL" id="BMZM01000002">
    <property type="protein sequence ID" value="GHC26742.1"/>
    <property type="molecule type" value="Genomic_DNA"/>
</dbReference>
<protein>
    <submittedName>
        <fullName evidence="4">Aerobactin synthase IucC</fullName>
    </submittedName>
</protein>
<accession>A0ABQ3FJJ7</accession>
<organism evidence="4 5">
    <name type="scientific">Kushneria pakistanensis</name>
    <dbReference type="NCBI Taxonomy" id="1508770"/>
    <lineage>
        <taxon>Bacteria</taxon>
        <taxon>Pseudomonadati</taxon>
        <taxon>Pseudomonadota</taxon>
        <taxon>Gammaproteobacteria</taxon>
        <taxon>Oceanospirillales</taxon>
        <taxon>Halomonadaceae</taxon>
        <taxon>Kushneria</taxon>
    </lineage>
</organism>
<dbReference type="Proteomes" id="UP000604243">
    <property type="component" value="Unassembled WGS sequence"/>
</dbReference>
<reference evidence="5" key="1">
    <citation type="journal article" date="2019" name="Int. J. Syst. Evol. Microbiol.">
        <title>The Global Catalogue of Microorganisms (GCM) 10K type strain sequencing project: providing services to taxonomists for standard genome sequencing and annotation.</title>
        <authorList>
            <consortium name="The Broad Institute Genomics Platform"/>
            <consortium name="The Broad Institute Genome Sequencing Center for Infectious Disease"/>
            <person name="Wu L."/>
            <person name="Ma J."/>
        </authorList>
    </citation>
    <scope>NUCLEOTIDE SEQUENCE [LARGE SCALE GENOMIC DNA]</scope>
    <source>
        <strain evidence="5">KCTC 42082</strain>
    </source>
</reference>
<evidence type="ECO:0000313" key="5">
    <source>
        <dbReference type="Proteomes" id="UP000604243"/>
    </source>
</evidence>
<dbReference type="Gene3D" id="1.10.510.40">
    <property type="match status" value="1"/>
</dbReference>
<feature type="domain" description="Aerobactin siderophore biosynthesis IucA/IucC N-terminal" evidence="2">
    <location>
        <begin position="171"/>
        <end position="417"/>
    </location>
</feature>
<comment type="caution">
    <text evidence="4">The sequence shown here is derived from an EMBL/GenBank/DDBJ whole genome shotgun (WGS) entry which is preliminary data.</text>
</comment>
<gene>
    <name evidence="4" type="primary">iucC</name>
    <name evidence="4" type="ORF">GCM10010082_19980</name>
</gene>
<evidence type="ECO:0000259" key="3">
    <source>
        <dbReference type="Pfam" id="PF06276"/>
    </source>
</evidence>
<keyword evidence="5" id="KW-1185">Reference proteome</keyword>
<comment type="pathway">
    <text evidence="1">Siderophore biosynthesis.</text>
</comment>
<dbReference type="RefSeq" id="WP_189517638.1">
    <property type="nucleotide sequence ID" value="NZ_BMZM01000002.1"/>
</dbReference>
<sequence length="639" mass="71764">MASEAFRSTASILPTTLAAIDPEEAIRRHWARANRALVAKMISELSWEQVLLPESKGEGWQLEIAAVCDDDRSTSAESRACGRWYFQAAVNLWGQLLIDVESLRGPENAGGSPEAAEFLLALAPGMGMNDAQLAEHLEDLFNTLRGDCYLIEVHQRLSADEAIRLAEPQRQAVLDGHPKFLFNKGRRGWGMQSLERYAPEYARPFQIEWLMVRRARLKSSRMAIDDDVLLDSVLDLDEKRALLAARDGKCAVLGERAEAYALMPVHPWQWARMLSMLHVGDIGRGDMAWLGAFGDHFVAQQSLRTLTNASRAGRFDLKLPITIMNTSSYRGIPGQYMLAGPAASHWLQARANDDEELQRAGLEILAEPASAVVEHDQYGRLDEAPYRFRELCGVIWREGLAPGVEEGEHPLLMSELMQCDATGRAWLAAYIEASGIDAEQWLLRMFKATLIPMYHLLCRFGVIIIAHGQNLTLILRNGMPHRLALKDFQGDLRLVDEDFPEAHDLPRELVEVTVRLGPEKLIHDLQTGHFVTLLRFVAPLAEQVGVSETRFYQLCARALGDYMARNSALESRFDLFSLFKPRILRLGLNRSKFLHANDHSAARMLPDMDHLIDNPLYHCLSDGDPLRRHGEAALTRQGA</sequence>